<name>A0ABD5SUZ2_9EURY</name>
<dbReference type="EMBL" id="JBHSWV010000539">
    <property type="protein sequence ID" value="MFC6768374.1"/>
    <property type="molecule type" value="Genomic_DNA"/>
</dbReference>
<keyword evidence="2" id="KW-1185">Reference proteome</keyword>
<accession>A0ABD5SUZ2</accession>
<evidence type="ECO:0008006" key="3">
    <source>
        <dbReference type="Google" id="ProtNLM"/>
    </source>
</evidence>
<dbReference type="RefSeq" id="WP_273741161.1">
    <property type="nucleotide sequence ID" value="NZ_JAQIVI010000539.1"/>
</dbReference>
<comment type="caution">
    <text evidence="1">The sequence shown here is derived from an EMBL/GenBank/DDBJ whole genome shotgun (WGS) entry which is preliminary data.</text>
</comment>
<reference evidence="1 2" key="1">
    <citation type="journal article" date="2019" name="Int. J. Syst. Evol. Microbiol.">
        <title>The Global Catalogue of Microorganisms (GCM) 10K type strain sequencing project: providing services to taxonomists for standard genome sequencing and annotation.</title>
        <authorList>
            <consortium name="The Broad Institute Genomics Platform"/>
            <consortium name="The Broad Institute Genome Sequencing Center for Infectious Disease"/>
            <person name="Wu L."/>
            <person name="Ma J."/>
        </authorList>
    </citation>
    <scope>NUCLEOTIDE SEQUENCE [LARGE SCALE GENOMIC DNA]</scope>
    <source>
        <strain evidence="1 2">LMG 29247</strain>
    </source>
</reference>
<proteinExistence type="predicted"/>
<dbReference type="AlphaFoldDB" id="A0ABD5SUZ2"/>
<organism evidence="1 2">
    <name type="scientific">Natrinema soli</name>
    <dbReference type="NCBI Taxonomy" id="1930624"/>
    <lineage>
        <taxon>Archaea</taxon>
        <taxon>Methanobacteriati</taxon>
        <taxon>Methanobacteriota</taxon>
        <taxon>Stenosarchaea group</taxon>
        <taxon>Halobacteria</taxon>
        <taxon>Halobacteriales</taxon>
        <taxon>Natrialbaceae</taxon>
        <taxon>Natrinema</taxon>
    </lineage>
</organism>
<dbReference type="Proteomes" id="UP001596383">
    <property type="component" value="Unassembled WGS sequence"/>
</dbReference>
<sequence>MPALLGILLTELLSALTALRRLLATLCLLSTAVLLRLSALWVLSLTPAGLLPTRGASIGCRSGTAPPAGISDRVLISLRSFALTSAMLGTPGTDIVAVAALSAPIGLLPPSFAPVLTALSPVARVLDILFVRPSVAAVSVVHGCVDRRL</sequence>
<protein>
    <recommendedName>
        <fullName evidence="3">Secreted protein</fullName>
    </recommendedName>
</protein>
<evidence type="ECO:0000313" key="1">
    <source>
        <dbReference type="EMBL" id="MFC6768374.1"/>
    </source>
</evidence>
<gene>
    <name evidence="1" type="ORF">ACFQE6_26230</name>
</gene>
<evidence type="ECO:0000313" key="2">
    <source>
        <dbReference type="Proteomes" id="UP001596383"/>
    </source>
</evidence>